<keyword evidence="10" id="KW-1133">Transmembrane helix</keyword>
<evidence type="ECO:0000256" key="4">
    <source>
        <dbReference type="ARBA" id="ARBA00022741"/>
    </source>
</evidence>
<organism evidence="12 13">
    <name type="scientific">Mycobacterium gordonae</name>
    <dbReference type="NCBI Taxonomy" id="1778"/>
    <lineage>
        <taxon>Bacteria</taxon>
        <taxon>Bacillati</taxon>
        <taxon>Actinomycetota</taxon>
        <taxon>Actinomycetes</taxon>
        <taxon>Mycobacteriales</taxon>
        <taxon>Mycobacteriaceae</taxon>
        <taxon>Mycobacterium</taxon>
    </lineage>
</organism>
<dbReference type="GO" id="GO:0080090">
    <property type="term" value="P:regulation of primary metabolic process"/>
    <property type="evidence" value="ECO:0007669"/>
    <property type="project" value="UniProtKB-ARBA"/>
</dbReference>
<evidence type="ECO:0000256" key="10">
    <source>
        <dbReference type="SAM" id="Phobius"/>
    </source>
</evidence>
<dbReference type="EMBL" id="LKTM01000350">
    <property type="protein sequence ID" value="KQH76488.1"/>
    <property type="molecule type" value="Genomic_DNA"/>
</dbReference>
<dbReference type="InterPro" id="IPR000719">
    <property type="entry name" value="Prot_kinase_dom"/>
</dbReference>
<feature type="region of interest" description="Disordered" evidence="9">
    <location>
        <begin position="335"/>
        <end position="362"/>
    </location>
</feature>
<keyword evidence="4" id="KW-0547">Nucleotide-binding</keyword>
<dbReference type="GO" id="GO:0004674">
    <property type="term" value="F:protein serine/threonine kinase activity"/>
    <property type="evidence" value="ECO:0007669"/>
    <property type="project" value="UniProtKB-KW"/>
</dbReference>
<feature type="compositionally biased region" description="Low complexity" evidence="9">
    <location>
        <begin position="335"/>
        <end position="360"/>
    </location>
</feature>
<keyword evidence="2" id="KW-0723">Serine/threonine-protein kinase</keyword>
<dbReference type="PROSITE" id="PS50011">
    <property type="entry name" value="PROTEIN_KINASE_DOM"/>
    <property type="match status" value="1"/>
</dbReference>
<evidence type="ECO:0000256" key="5">
    <source>
        <dbReference type="ARBA" id="ARBA00022777"/>
    </source>
</evidence>
<evidence type="ECO:0000313" key="13">
    <source>
        <dbReference type="Proteomes" id="UP000051677"/>
    </source>
</evidence>
<dbReference type="GO" id="GO:0005524">
    <property type="term" value="F:ATP binding"/>
    <property type="evidence" value="ECO:0007669"/>
    <property type="project" value="UniProtKB-KW"/>
</dbReference>
<evidence type="ECO:0000256" key="2">
    <source>
        <dbReference type="ARBA" id="ARBA00022527"/>
    </source>
</evidence>
<dbReference type="Pfam" id="PF00069">
    <property type="entry name" value="Pkinase"/>
    <property type="match status" value="1"/>
</dbReference>
<dbReference type="PANTHER" id="PTHR43289:SF6">
    <property type="entry name" value="SERINE_THREONINE-PROTEIN KINASE NEKL-3"/>
    <property type="match status" value="1"/>
</dbReference>
<keyword evidence="10" id="KW-0472">Membrane</keyword>
<dbReference type="RefSeq" id="WP_055580593.1">
    <property type="nucleotide sequence ID" value="NZ_LKTM01000350.1"/>
</dbReference>
<accession>A0A0Q2U738</accession>
<evidence type="ECO:0000256" key="8">
    <source>
        <dbReference type="ARBA" id="ARBA00048679"/>
    </source>
</evidence>
<dbReference type="PROSITE" id="PS00108">
    <property type="entry name" value="PROTEIN_KINASE_ST"/>
    <property type="match status" value="1"/>
</dbReference>
<keyword evidence="5" id="KW-0418">Kinase</keyword>
<keyword evidence="6" id="KW-0067">ATP-binding</keyword>
<dbReference type="OrthoDB" id="4497069at2"/>
<comment type="caution">
    <text evidence="12">The sequence shown here is derived from an EMBL/GenBank/DDBJ whole genome shotgun (WGS) entry which is preliminary data.</text>
</comment>
<dbReference type="AlphaFoldDB" id="A0A0Q2U738"/>
<feature type="transmembrane region" description="Helical" evidence="10">
    <location>
        <begin position="305"/>
        <end position="325"/>
    </location>
</feature>
<evidence type="ECO:0000259" key="11">
    <source>
        <dbReference type="PROSITE" id="PS50011"/>
    </source>
</evidence>
<dbReference type="SMART" id="SM00220">
    <property type="entry name" value="S_TKc"/>
    <property type="match status" value="1"/>
</dbReference>
<evidence type="ECO:0000256" key="7">
    <source>
        <dbReference type="ARBA" id="ARBA00047899"/>
    </source>
</evidence>
<comment type="catalytic activity">
    <reaction evidence="7">
        <text>L-threonyl-[protein] + ATP = O-phospho-L-threonyl-[protein] + ADP + H(+)</text>
        <dbReference type="Rhea" id="RHEA:46608"/>
        <dbReference type="Rhea" id="RHEA-COMP:11060"/>
        <dbReference type="Rhea" id="RHEA-COMP:11605"/>
        <dbReference type="ChEBI" id="CHEBI:15378"/>
        <dbReference type="ChEBI" id="CHEBI:30013"/>
        <dbReference type="ChEBI" id="CHEBI:30616"/>
        <dbReference type="ChEBI" id="CHEBI:61977"/>
        <dbReference type="ChEBI" id="CHEBI:456216"/>
        <dbReference type="EC" id="2.7.11.1"/>
    </reaction>
</comment>
<evidence type="ECO:0000256" key="6">
    <source>
        <dbReference type="ARBA" id="ARBA00022840"/>
    </source>
</evidence>
<evidence type="ECO:0000256" key="9">
    <source>
        <dbReference type="SAM" id="MobiDB-lite"/>
    </source>
</evidence>
<dbReference type="InterPro" id="IPR008271">
    <property type="entry name" value="Ser/Thr_kinase_AS"/>
</dbReference>
<reference evidence="12 13" key="1">
    <citation type="submission" date="2015-10" db="EMBL/GenBank/DDBJ databases">
        <title>Mycobacterium gordonae draft genome assembly.</title>
        <authorList>
            <person name="Ustinova V."/>
            <person name="Smirnova T."/>
            <person name="Blagodatskikh K."/>
            <person name="Varlamov D."/>
            <person name="Larionova E."/>
            <person name="Chernousova L."/>
        </authorList>
    </citation>
    <scope>NUCLEOTIDE SEQUENCE [LARGE SCALE GENOMIC DNA]</scope>
    <source>
        <strain evidence="12 13">CTRI 14-8773</strain>
    </source>
</reference>
<dbReference type="InterPro" id="IPR011009">
    <property type="entry name" value="Kinase-like_dom_sf"/>
</dbReference>
<dbReference type="FunFam" id="3.30.200.20:FF:000035">
    <property type="entry name" value="Serine/threonine protein kinase Stk1"/>
    <property type="match status" value="1"/>
</dbReference>
<evidence type="ECO:0000256" key="3">
    <source>
        <dbReference type="ARBA" id="ARBA00022679"/>
    </source>
</evidence>
<proteinExistence type="predicted"/>
<dbReference type="STRING" id="1778.A9W97_19870"/>
<dbReference type="PANTHER" id="PTHR43289">
    <property type="entry name" value="MITOGEN-ACTIVATED PROTEIN KINASE KINASE KINASE 20-RELATED"/>
    <property type="match status" value="1"/>
</dbReference>
<evidence type="ECO:0000256" key="1">
    <source>
        <dbReference type="ARBA" id="ARBA00012513"/>
    </source>
</evidence>
<comment type="catalytic activity">
    <reaction evidence="8">
        <text>L-seryl-[protein] + ATP = O-phospho-L-seryl-[protein] + ADP + H(+)</text>
        <dbReference type="Rhea" id="RHEA:17989"/>
        <dbReference type="Rhea" id="RHEA-COMP:9863"/>
        <dbReference type="Rhea" id="RHEA-COMP:11604"/>
        <dbReference type="ChEBI" id="CHEBI:15378"/>
        <dbReference type="ChEBI" id="CHEBI:29999"/>
        <dbReference type="ChEBI" id="CHEBI:30616"/>
        <dbReference type="ChEBI" id="CHEBI:83421"/>
        <dbReference type="ChEBI" id="CHEBI:456216"/>
        <dbReference type="EC" id="2.7.11.1"/>
    </reaction>
</comment>
<protein>
    <recommendedName>
        <fullName evidence="1">non-specific serine/threonine protein kinase</fullName>
        <ecNumber evidence="1">2.7.11.1</ecNumber>
    </recommendedName>
</protein>
<keyword evidence="10" id="KW-0812">Transmembrane</keyword>
<dbReference type="CDD" id="cd14014">
    <property type="entry name" value="STKc_PknB_like"/>
    <property type="match status" value="1"/>
</dbReference>
<dbReference type="SUPFAM" id="SSF56112">
    <property type="entry name" value="Protein kinase-like (PK-like)"/>
    <property type="match status" value="1"/>
</dbReference>
<keyword evidence="3" id="KW-0808">Transferase</keyword>
<gene>
    <name evidence="12" type="ORF">AO501_28055</name>
</gene>
<name>A0A0Q2U738_MYCGO</name>
<evidence type="ECO:0000313" key="12">
    <source>
        <dbReference type="EMBL" id="KQH76488.1"/>
    </source>
</evidence>
<sequence length="629" mass="66888">MPLDVGQAFAGYTILRVLGAGGMGTVYLATHPRLPREDALKVLPAEFTNDAEYRARFNREAELAAGLSHQHIVGVQDRGEFDGQFWISMDYVAGTDASRLLKEQYPSGMPAEEVLSIVAAVAAALDYAHDRGLLHRDVKPANILLADPDGQDRRVYLADFGIARRIDDSAGLTETDVAVGTVAYAAPEQLRGDPIDGRADQYALACTAFHLLTGAPPYPDDNPAVVITHHLYAPPPSVGEHHDELRSLDPVFSRAMAKEPADRFATCSEFASQLRRHLEGGAPITAPDHLLTAPVARAPRRRSRLLIAALVGVALLVGGGIFAGFKLTHKPVAAPAPTSTTSATTSATPVSAPTTTSVAPLTPGPLNGRYKADFGAATDLDGNGHGAPPATASYGLRSACRGAACVATAESLGRPNDLAKTMVFDEIDGRWLAVAVINDECLSTKSEFWLAFSLQLGADGTLTGEMTRTSATNCRDKRPVTLTRTGDLDVDTVVDPATVAPRVASPAEALHGRYQVLRTYPTSAIPTEPVDTAVVTTCLRTGDRCMSYFHGNGGDNPLVFQNGIWALTSDADYPCPAGGTLHFNVIAEFPLPQPTENPIQRLSGHGHQTQTRACAVDTPFDQTFTRTGD</sequence>
<dbReference type="EC" id="2.7.11.1" evidence="1"/>
<dbReference type="Proteomes" id="UP000051677">
    <property type="component" value="Unassembled WGS sequence"/>
</dbReference>
<feature type="domain" description="Protein kinase" evidence="11">
    <location>
        <begin position="12"/>
        <end position="278"/>
    </location>
</feature>
<dbReference type="Gene3D" id="1.10.510.10">
    <property type="entry name" value="Transferase(Phosphotransferase) domain 1"/>
    <property type="match status" value="1"/>
</dbReference>
<dbReference type="Gene3D" id="3.30.200.20">
    <property type="entry name" value="Phosphorylase Kinase, domain 1"/>
    <property type="match status" value="1"/>
</dbReference>